<accession>A0A2K3MTS3</accession>
<reference evidence="2 3" key="1">
    <citation type="journal article" date="2014" name="Am. J. Bot.">
        <title>Genome assembly and annotation for red clover (Trifolium pratense; Fabaceae).</title>
        <authorList>
            <person name="Istvanek J."/>
            <person name="Jaros M."/>
            <person name="Krenek A."/>
            <person name="Repkova J."/>
        </authorList>
    </citation>
    <scope>NUCLEOTIDE SEQUENCE [LARGE SCALE GENOMIC DNA]</scope>
    <source>
        <strain evidence="3">cv. Tatra</strain>
        <tissue evidence="2">Young leaves</tissue>
    </source>
</reference>
<dbReference type="AlphaFoldDB" id="A0A2K3MTS3"/>
<gene>
    <name evidence="2" type="ORF">L195_g017376</name>
</gene>
<dbReference type="Proteomes" id="UP000236291">
    <property type="component" value="Unassembled WGS sequence"/>
</dbReference>
<dbReference type="PANTHER" id="PTHR46890">
    <property type="entry name" value="NON-LTR RETROLELEMENT REVERSE TRANSCRIPTASE-LIKE PROTEIN-RELATED"/>
    <property type="match status" value="1"/>
</dbReference>
<proteinExistence type="predicted"/>
<feature type="domain" description="Reverse transcriptase" evidence="1">
    <location>
        <begin position="34"/>
        <end position="304"/>
    </location>
</feature>
<dbReference type="CDD" id="cd01650">
    <property type="entry name" value="RT_nLTR_like"/>
    <property type="match status" value="1"/>
</dbReference>
<name>A0A2K3MTS3_TRIPR</name>
<dbReference type="PANTHER" id="PTHR46890:SF48">
    <property type="entry name" value="RNA-DIRECTED DNA POLYMERASE"/>
    <property type="match status" value="1"/>
</dbReference>
<dbReference type="EMBL" id="ASHM01012255">
    <property type="protein sequence ID" value="PNX94205.1"/>
    <property type="molecule type" value="Genomic_DNA"/>
</dbReference>
<comment type="caution">
    <text evidence="2">The sequence shown here is derived from an EMBL/GenBank/DDBJ whole genome shotgun (WGS) entry which is preliminary data.</text>
</comment>
<dbReference type="InterPro" id="IPR043502">
    <property type="entry name" value="DNA/RNA_pol_sf"/>
</dbReference>
<dbReference type="STRING" id="57577.A0A2K3MTS3"/>
<dbReference type="Pfam" id="PF00078">
    <property type="entry name" value="RVT_1"/>
    <property type="match status" value="1"/>
</dbReference>
<organism evidence="2 3">
    <name type="scientific">Trifolium pratense</name>
    <name type="common">Red clover</name>
    <dbReference type="NCBI Taxonomy" id="57577"/>
    <lineage>
        <taxon>Eukaryota</taxon>
        <taxon>Viridiplantae</taxon>
        <taxon>Streptophyta</taxon>
        <taxon>Embryophyta</taxon>
        <taxon>Tracheophyta</taxon>
        <taxon>Spermatophyta</taxon>
        <taxon>Magnoliopsida</taxon>
        <taxon>eudicotyledons</taxon>
        <taxon>Gunneridae</taxon>
        <taxon>Pentapetalae</taxon>
        <taxon>rosids</taxon>
        <taxon>fabids</taxon>
        <taxon>Fabales</taxon>
        <taxon>Fabaceae</taxon>
        <taxon>Papilionoideae</taxon>
        <taxon>50 kb inversion clade</taxon>
        <taxon>NPAAA clade</taxon>
        <taxon>Hologalegina</taxon>
        <taxon>IRL clade</taxon>
        <taxon>Trifolieae</taxon>
        <taxon>Trifolium</taxon>
    </lineage>
</organism>
<dbReference type="PROSITE" id="PS50878">
    <property type="entry name" value="RT_POL"/>
    <property type="match status" value="1"/>
</dbReference>
<sequence>MHPDKAPGPDGFNPAFYQHFWNLCGNDIYEAAKEWLERGYFPSSLNETNICLIPKCDNPISMKDMRPISLCNVLYKMVSKMLANRLKGCLDKCVSEEQSAFVEGRSILDNGLIAIEVIHALKRRTRGVKGELALKIDISKAYDKVDWGFMRGMLERLGFANKWIHWMMLCVSSVNYSVLVNFEKIGPIYPGRGLRQGDPLSPYLFILVTEGLSALIKNSVARGDLHGVQICRGAPTVSHLLFADDCFLFCRSNLDETTILMRILKTYEEASGQEINLTKSEVFFSRNLSVTAQEDLSRIMGGGGANNKGIRWLAWDRMAYPKTQGGMGFRDLHTFNLAMIAKQGWNLMTKPHTLVAKIYKARWSIGNGANIKVMSEPWLRDKEGAWIPSPQNS</sequence>
<dbReference type="SUPFAM" id="SSF56672">
    <property type="entry name" value="DNA/RNA polymerases"/>
    <property type="match status" value="1"/>
</dbReference>
<feature type="non-terminal residue" evidence="2">
    <location>
        <position position="393"/>
    </location>
</feature>
<reference evidence="2 3" key="2">
    <citation type="journal article" date="2017" name="Front. Plant Sci.">
        <title>Gene Classification and Mining of Molecular Markers Useful in Red Clover (Trifolium pratense) Breeding.</title>
        <authorList>
            <person name="Istvanek J."/>
            <person name="Dluhosova J."/>
            <person name="Dluhos P."/>
            <person name="Patkova L."/>
            <person name="Nedelnik J."/>
            <person name="Repkova J."/>
        </authorList>
    </citation>
    <scope>NUCLEOTIDE SEQUENCE [LARGE SCALE GENOMIC DNA]</scope>
    <source>
        <strain evidence="3">cv. Tatra</strain>
        <tissue evidence="2">Young leaves</tissue>
    </source>
</reference>
<dbReference type="InterPro" id="IPR052343">
    <property type="entry name" value="Retrotransposon-Effector_Assoc"/>
</dbReference>
<evidence type="ECO:0000259" key="1">
    <source>
        <dbReference type="PROSITE" id="PS50878"/>
    </source>
</evidence>
<evidence type="ECO:0000313" key="2">
    <source>
        <dbReference type="EMBL" id="PNX94205.1"/>
    </source>
</evidence>
<protein>
    <submittedName>
        <fullName evidence="2">Ribonuclease H</fullName>
    </submittedName>
</protein>
<evidence type="ECO:0000313" key="3">
    <source>
        <dbReference type="Proteomes" id="UP000236291"/>
    </source>
</evidence>
<dbReference type="InterPro" id="IPR000477">
    <property type="entry name" value="RT_dom"/>
</dbReference>